<keyword evidence="2" id="KW-0576">Peroxisome</keyword>
<evidence type="ECO:0000256" key="2">
    <source>
        <dbReference type="ARBA" id="ARBA00023140"/>
    </source>
</evidence>
<protein>
    <submittedName>
        <fullName evidence="6">Peroxisomal biogenesis factor 11</fullName>
    </submittedName>
</protein>
<dbReference type="Proteomes" id="UP000095287">
    <property type="component" value="Unplaced"/>
</dbReference>
<evidence type="ECO:0000313" key="6">
    <source>
        <dbReference type="WBParaSite" id="L893_g2309.t1"/>
    </source>
</evidence>
<reference evidence="6" key="1">
    <citation type="submission" date="2016-11" db="UniProtKB">
        <authorList>
            <consortium name="WormBaseParasite"/>
        </authorList>
    </citation>
    <scope>IDENTIFICATION</scope>
</reference>
<dbReference type="PANTHER" id="PTHR20990:SF1">
    <property type="entry name" value="PEROXISOMAL MEMBRANE PROTEIN 11C"/>
    <property type="match status" value="1"/>
</dbReference>
<dbReference type="WBParaSite" id="L893_g2309.t1">
    <property type="protein sequence ID" value="L893_g2309.t1"/>
    <property type="gene ID" value="L893_g2309"/>
</dbReference>
<comment type="subcellular location">
    <subcellularLocation>
        <location evidence="3">Peroxisome membrane</location>
    </subcellularLocation>
</comment>
<dbReference type="Pfam" id="PF05648">
    <property type="entry name" value="PEX11"/>
    <property type="match status" value="1"/>
</dbReference>
<evidence type="ECO:0000313" key="5">
    <source>
        <dbReference type="Proteomes" id="UP000095287"/>
    </source>
</evidence>
<organism evidence="5 6">
    <name type="scientific">Steinernema glaseri</name>
    <dbReference type="NCBI Taxonomy" id="37863"/>
    <lineage>
        <taxon>Eukaryota</taxon>
        <taxon>Metazoa</taxon>
        <taxon>Ecdysozoa</taxon>
        <taxon>Nematoda</taxon>
        <taxon>Chromadorea</taxon>
        <taxon>Rhabditida</taxon>
        <taxon>Tylenchina</taxon>
        <taxon>Panagrolaimomorpha</taxon>
        <taxon>Strongyloidoidea</taxon>
        <taxon>Steinernematidae</taxon>
        <taxon>Steinernema</taxon>
    </lineage>
</organism>
<proteinExistence type="predicted"/>
<dbReference type="GO" id="GO:0005778">
    <property type="term" value="C:peroxisomal membrane"/>
    <property type="evidence" value="ECO:0007669"/>
    <property type="project" value="UniProtKB-SubCell"/>
</dbReference>
<dbReference type="InterPro" id="IPR008733">
    <property type="entry name" value="PEX11"/>
</dbReference>
<evidence type="ECO:0000256" key="3">
    <source>
        <dbReference type="ARBA" id="ARBA00046271"/>
    </source>
</evidence>
<dbReference type="GO" id="GO:0016559">
    <property type="term" value="P:peroxisome fission"/>
    <property type="evidence" value="ECO:0007669"/>
    <property type="project" value="InterPro"/>
</dbReference>
<keyword evidence="4" id="KW-1133">Transmembrane helix</keyword>
<sequence length="207" mass="23048">MEVAAMIEKTAQIMSQYAGRDKSLRSLYFALLVYSTKLRREKAALLVAFAKQMSQTRLVLRQFNHFAMIQACRSAYNAYLNGPEDRVEHALISGITGIYSVYGVVELLAWLADAKLVALDAGNLFKCCLYMWIAALICGIIKTARQILKKGIQKSRDDQLTLVALGSDFVSAINSLPFQFLWAGKLSLRTSATFSLIASVIGLYKLY</sequence>
<feature type="transmembrane region" description="Helical" evidence="4">
    <location>
        <begin position="162"/>
        <end position="182"/>
    </location>
</feature>
<dbReference type="AlphaFoldDB" id="A0A1I7Z5D6"/>
<accession>A0A1I7Z5D6</accession>
<evidence type="ECO:0000256" key="1">
    <source>
        <dbReference type="ARBA" id="ARBA00023136"/>
    </source>
</evidence>
<keyword evidence="5" id="KW-1185">Reference proteome</keyword>
<dbReference type="PANTHER" id="PTHR20990">
    <property type="entry name" value="PEROXISOMAL BIOGENESIS FACTOR 11"/>
    <property type="match status" value="1"/>
</dbReference>
<evidence type="ECO:0000256" key="4">
    <source>
        <dbReference type="SAM" id="Phobius"/>
    </source>
</evidence>
<keyword evidence="4" id="KW-0812">Transmembrane</keyword>
<dbReference type="InterPro" id="IPR026510">
    <property type="entry name" value="PEX11C_met"/>
</dbReference>
<name>A0A1I7Z5D6_9BILA</name>
<feature type="transmembrane region" description="Helical" evidence="4">
    <location>
        <begin position="90"/>
        <end position="111"/>
    </location>
</feature>
<feature type="transmembrane region" description="Helical" evidence="4">
    <location>
        <begin position="123"/>
        <end position="141"/>
    </location>
</feature>
<keyword evidence="1 4" id="KW-0472">Membrane</keyword>